<accession>A0A426ZUG0</accession>
<dbReference type="Proteomes" id="UP000287651">
    <property type="component" value="Unassembled WGS sequence"/>
</dbReference>
<dbReference type="InterPro" id="IPR032190">
    <property type="entry name" value="NPC1_N"/>
</dbReference>
<dbReference type="Pfam" id="PF16414">
    <property type="entry name" value="NPC1_N"/>
    <property type="match status" value="1"/>
</dbReference>
<organism evidence="2 3">
    <name type="scientific">Ensete ventricosum</name>
    <name type="common">Abyssinian banana</name>
    <name type="synonym">Musa ensete</name>
    <dbReference type="NCBI Taxonomy" id="4639"/>
    <lineage>
        <taxon>Eukaryota</taxon>
        <taxon>Viridiplantae</taxon>
        <taxon>Streptophyta</taxon>
        <taxon>Embryophyta</taxon>
        <taxon>Tracheophyta</taxon>
        <taxon>Spermatophyta</taxon>
        <taxon>Magnoliopsida</taxon>
        <taxon>Liliopsida</taxon>
        <taxon>Zingiberales</taxon>
        <taxon>Musaceae</taxon>
        <taxon>Ensete</taxon>
    </lineage>
</organism>
<evidence type="ECO:0000313" key="2">
    <source>
        <dbReference type="EMBL" id="RRT67603.1"/>
    </source>
</evidence>
<dbReference type="GO" id="GO:0015918">
    <property type="term" value="P:sterol transport"/>
    <property type="evidence" value="ECO:0007669"/>
    <property type="project" value="TreeGrafter"/>
</dbReference>
<dbReference type="GO" id="GO:0016020">
    <property type="term" value="C:membrane"/>
    <property type="evidence" value="ECO:0007669"/>
    <property type="project" value="TreeGrafter"/>
</dbReference>
<dbReference type="GO" id="GO:0032934">
    <property type="term" value="F:sterol binding"/>
    <property type="evidence" value="ECO:0007669"/>
    <property type="project" value="TreeGrafter"/>
</dbReference>
<sequence length="242" mass="26444">MYGICGKRSDGKVLSCLNRTHSVKPEKVFSSKIQSLCPTISGNVCCSPYQFDTLRGQVQQVIPLLVGCPACLRNFLNLFCELACSPNQSLFTNVTSVKKVNGNRMAVDAIDFYVTHDFGEQLFNSCKDVKFGSMNTRAMDFIGAGAKNYSEWFAYLGRQANSNEPGSPYAITFRSNSNDSSGMMPMNVTDYSCVDSSLGCSCGDCPSSSVCFDSLPPAPPVKQFCSIKIVSLKVILFGYNYL</sequence>
<evidence type="ECO:0000313" key="3">
    <source>
        <dbReference type="Proteomes" id="UP000287651"/>
    </source>
</evidence>
<protein>
    <recommendedName>
        <fullName evidence="1">Niemann-Pick C1 N-terminal domain-containing protein</fullName>
    </recommendedName>
</protein>
<gene>
    <name evidence="2" type="ORF">B296_00017624</name>
</gene>
<feature type="domain" description="Niemann-Pick C1 N-terminal" evidence="1">
    <location>
        <begin position="1"/>
        <end position="231"/>
    </location>
</feature>
<dbReference type="EMBL" id="AMZH03004981">
    <property type="protein sequence ID" value="RRT67603.1"/>
    <property type="molecule type" value="Genomic_DNA"/>
</dbReference>
<dbReference type="AlphaFoldDB" id="A0A426ZUG0"/>
<dbReference type="PANTHER" id="PTHR45727">
    <property type="entry name" value="NPC INTRACELLULAR CHOLESTEROL TRANSPORTER 1"/>
    <property type="match status" value="1"/>
</dbReference>
<reference evidence="2 3" key="1">
    <citation type="journal article" date="2014" name="Agronomy (Basel)">
        <title>A Draft Genome Sequence for Ensete ventricosum, the Drought-Tolerant Tree Against Hunger.</title>
        <authorList>
            <person name="Harrison J."/>
            <person name="Moore K.A."/>
            <person name="Paszkiewicz K."/>
            <person name="Jones T."/>
            <person name="Grant M."/>
            <person name="Ambacheew D."/>
            <person name="Muzemil S."/>
            <person name="Studholme D.J."/>
        </authorList>
    </citation>
    <scope>NUCLEOTIDE SEQUENCE [LARGE SCALE GENOMIC DNA]</scope>
</reference>
<name>A0A426ZUG0_ENSVE</name>
<evidence type="ECO:0000259" key="1">
    <source>
        <dbReference type="Pfam" id="PF16414"/>
    </source>
</evidence>
<proteinExistence type="predicted"/>
<dbReference type="PANTHER" id="PTHR45727:SF2">
    <property type="entry name" value="NPC INTRACELLULAR CHOLESTEROL TRANSPORTER 1"/>
    <property type="match status" value="1"/>
</dbReference>
<comment type="caution">
    <text evidence="2">The sequence shown here is derived from an EMBL/GenBank/DDBJ whole genome shotgun (WGS) entry which is preliminary data.</text>
</comment>